<dbReference type="EMBL" id="BMAT01011793">
    <property type="protein sequence ID" value="GFR79152.1"/>
    <property type="molecule type" value="Genomic_DNA"/>
</dbReference>
<protein>
    <submittedName>
        <fullName evidence="2">Uncharacterized protein</fullName>
    </submittedName>
</protein>
<accession>A0AAV4G0R4</accession>
<evidence type="ECO:0000313" key="3">
    <source>
        <dbReference type="Proteomes" id="UP000762676"/>
    </source>
</evidence>
<proteinExistence type="predicted"/>
<comment type="caution">
    <text evidence="2">The sequence shown here is derived from an EMBL/GenBank/DDBJ whole genome shotgun (WGS) entry which is preliminary data.</text>
</comment>
<reference evidence="2 3" key="1">
    <citation type="journal article" date="2021" name="Elife">
        <title>Chloroplast acquisition without the gene transfer in kleptoplastic sea slugs, Plakobranchus ocellatus.</title>
        <authorList>
            <person name="Maeda T."/>
            <person name="Takahashi S."/>
            <person name="Yoshida T."/>
            <person name="Shimamura S."/>
            <person name="Takaki Y."/>
            <person name="Nagai Y."/>
            <person name="Toyoda A."/>
            <person name="Suzuki Y."/>
            <person name="Arimoto A."/>
            <person name="Ishii H."/>
            <person name="Satoh N."/>
            <person name="Nishiyama T."/>
            <person name="Hasebe M."/>
            <person name="Maruyama T."/>
            <person name="Minagawa J."/>
            <person name="Obokata J."/>
            <person name="Shigenobu S."/>
        </authorList>
    </citation>
    <scope>NUCLEOTIDE SEQUENCE [LARGE SCALE GENOMIC DNA]</scope>
</reference>
<evidence type="ECO:0000313" key="2">
    <source>
        <dbReference type="EMBL" id="GFR79152.1"/>
    </source>
</evidence>
<sequence length="80" mass="8838">MEVWGFLICCSFLWVYNTDCKSSGCGNGQLKVYSPETGLTYCCENTSLRPALSGVDAFDVTCGCYTENEYSNLPDDANCY</sequence>
<keyword evidence="1" id="KW-0732">Signal</keyword>
<keyword evidence="3" id="KW-1185">Reference proteome</keyword>
<feature type="chain" id="PRO_5043472707" evidence="1">
    <location>
        <begin position="21"/>
        <end position="80"/>
    </location>
</feature>
<evidence type="ECO:0000256" key="1">
    <source>
        <dbReference type="SAM" id="SignalP"/>
    </source>
</evidence>
<feature type="signal peptide" evidence="1">
    <location>
        <begin position="1"/>
        <end position="20"/>
    </location>
</feature>
<name>A0AAV4G0R4_9GAST</name>
<gene>
    <name evidence="2" type="ORF">ElyMa_005866800</name>
</gene>
<dbReference type="AlphaFoldDB" id="A0AAV4G0R4"/>
<organism evidence="2 3">
    <name type="scientific">Elysia marginata</name>
    <dbReference type="NCBI Taxonomy" id="1093978"/>
    <lineage>
        <taxon>Eukaryota</taxon>
        <taxon>Metazoa</taxon>
        <taxon>Spiralia</taxon>
        <taxon>Lophotrochozoa</taxon>
        <taxon>Mollusca</taxon>
        <taxon>Gastropoda</taxon>
        <taxon>Heterobranchia</taxon>
        <taxon>Euthyneura</taxon>
        <taxon>Panpulmonata</taxon>
        <taxon>Sacoglossa</taxon>
        <taxon>Placobranchoidea</taxon>
        <taxon>Plakobranchidae</taxon>
        <taxon>Elysia</taxon>
    </lineage>
</organism>
<dbReference type="Proteomes" id="UP000762676">
    <property type="component" value="Unassembled WGS sequence"/>
</dbReference>